<name>M5UMC3_9BACT</name>
<sequence length="84" mass="9300">MSRTFIHDRTLGSFDVPHQINEPERHAANSASQSGDLIDVPLKTVSLLISQIPTATSFNESQGYHDRMRKMASPPARPACPKQI</sequence>
<gene>
    <name evidence="2" type="ORF">RSSM_01381</name>
</gene>
<dbReference type="EMBL" id="ANOH01000107">
    <property type="protein sequence ID" value="EMI57153.1"/>
    <property type="molecule type" value="Genomic_DNA"/>
</dbReference>
<accession>M5UMC3</accession>
<keyword evidence="3" id="KW-1185">Reference proteome</keyword>
<evidence type="ECO:0000256" key="1">
    <source>
        <dbReference type="SAM" id="MobiDB-lite"/>
    </source>
</evidence>
<feature type="region of interest" description="Disordered" evidence="1">
    <location>
        <begin position="60"/>
        <end position="84"/>
    </location>
</feature>
<evidence type="ECO:0000313" key="2">
    <source>
        <dbReference type="EMBL" id="EMI57153.1"/>
    </source>
</evidence>
<organism evidence="2 3">
    <name type="scientific">Rhodopirellula sallentina SM41</name>
    <dbReference type="NCBI Taxonomy" id="1263870"/>
    <lineage>
        <taxon>Bacteria</taxon>
        <taxon>Pseudomonadati</taxon>
        <taxon>Planctomycetota</taxon>
        <taxon>Planctomycetia</taxon>
        <taxon>Pirellulales</taxon>
        <taxon>Pirellulaceae</taxon>
        <taxon>Rhodopirellula</taxon>
    </lineage>
</organism>
<comment type="caution">
    <text evidence="2">The sequence shown here is derived from an EMBL/GenBank/DDBJ whole genome shotgun (WGS) entry which is preliminary data.</text>
</comment>
<reference evidence="2 3" key="1">
    <citation type="journal article" date="2013" name="Mar. Genomics">
        <title>Expression of sulfatases in Rhodopirellula baltica and the diversity of sulfatases in the genus Rhodopirellula.</title>
        <authorList>
            <person name="Wegner C.E."/>
            <person name="Richter-Heitmann T."/>
            <person name="Klindworth A."/>
            <person name="Klockow C."/>
            <person name="Richter M."/>
            <person name="Achstetter T."/>
            <person name="Glockner F.O."/>
            <person name="Harder J."/>
        </authorList>
    </citation>
    <scope>NUCLEOTIDE SEQUENCE [LARGE SCALE GENOMIC DNA]</scope>
    <source>
        <strain evidence="2 3">SM41</strain>
    </source>
</reference>
<evidence type="ECO:0000313" key="3">
    <source>
        <dbReference type="Proteomes" id="UP000011885"/>
    </source>
</evidence>
<proteinExistence type="predicted"/>
<dbReference type="Proteomes" id="UP000011885">
    <property type="component" value="Unassembled WGS sequence"/>
</dbReference>
<dbReference type="AlphaFoldDB" id="M5UMC3"/>
<protein>
    <submittedName>
        <fullName evidence="2">Uncharacterized protein</fullName>
    </submittedName>
</protein>
<dbReference type="PATRIC" id="fig|1263870.3.peg.1480"/>